<proteinExistence type="predicted"/>
<keyword evidence="2" id="KW-1185">Reference proteome</keyword>
<dbReference type="GeneID" id="40078542"/>
<dbReference type="RefSeq" id="YP_009602679.1">
    <property type="nucleotide sequence ID" value="NC_041941.1"/>
</dbReference>
<reference evidence="1 2" key="1">
    <citation type="submission" date="2015-11" db="EMBL/GenBank/DDBJ databases">
        <authorList>
            <person name="Chudoff D."/>
            <person name="Terry K."/>
            <person name="Dunbar D."/>
            <person name="Schaff J.E."/>
            <person name="Dashiell C.L."/>
            <person name="Macialek J.A."/>
            <person name="Bradley K.W."/>
            <person name="Asai D.J."/>
            <person name="Guerrero C.A."/>
            <person name="Bowman C.A."/>
            <person name="Russell D.A."/>
            <person name="Pope W.H."/>
            <person name="Hatfull G.F."/>
        </authorList>
    </citation>
    <scope>NUCLEOTIDE SEQUENCE [LARGE SCALE GENOMIC DNA]</scope>
</reference>
<dbReference type="EMBL" id="KU160648">
    <property type="protein sequence ID" value="ALY09209.1"/>
    <property type="molecule type" value="Genomic_DNA"/>
</dbReference>
<dbReference type="KEGG" id="vg:40078542"/>
<dbReference type="Proteomes" id="UP000223591">
    <property type="component" value="Segment"/>
</dbReference>
<sequence length="43" mass="4956">MMDAQFCWEPSENGCICGHDCDPPRWLTQIWDAEEGKQKAEAE</sequence>
<evidence type="ECO:0000313" key="1">
    <source>
        <dbReference type="EMBL" id="ALY09209.1"/>
    </source>
</evidence>
<evidence type="ECO:0000313" key="2">
    <source>
        <dbReference type="Proteomes" id="UP000223591"/>
    </source>
</evidence>
<organism evidence="1 2">
    <name type="scientific">Arthrobacter phage HunterDalle</name>
    <dbReference type="NCBI Taxonomy" id="1772300"/>
    <lineage>
        <taxon>Viruses</taxon>
        <taxon>Duplodnaviria</taxon>
        <taxon>Heunggongvirae</taxon>
        <taxon>Uroviricota</taxon>
        <taxon>Caudoviricetes</taxon>
        <taxon>Korravirus</taxon>
        <taxon>Korravirus hunterdalle</taxon>
    </lineage>
</organism>
<protein>
    <submittedName>
        <fullName evidence="1">Uncharacterized protein</fullName>
    </submittedName>
</protein>
<gene>
    <name evidence="1" type="primary">59</name>
    <name evidence="1" type="ORF">HUNTERDALLE_59</name>
</gene>
<dbReference type="OrthoDB" id="27455at10239"/>
<accession>A0A0U3TJR3</accession>
<name>A0A0U3TJR3_9CAUD</name>